<dbReference type="PANTHER" id="PTHR10656">
    <property type="entry name" value="CELL FATE DETERMINING PROTEIN MAB21-RELATED"/>
    <property type="match status" value="1"/>
</dbReference>
<dbReference type="InterPro" id="IPR046906">
    <property type="entry name" value="Mab-21_HhH/H2TH-like"/>
</dbReference>
<dbReference type="PANTHER" id="PTHR10656:SF69">
    <property type="entry name" value="MAB-21-LIKE HHH_H2TH-LIKE DOMAIN-CONTAINING PROTEIN"/>
    <property type="match status" value="1"/>
</dbReference>
<dbReference type="SUPFAM" id="SSF81301">
    <property type="entry name" value="Nucleotidyltransferase"/>
    <property type="match status" value="1"/>
</dbReference>
<dbReference type="SMART" id="SM01265">
    <property type="entry name" value="Mab-21"/>
    <property type="match status" value="1"/>
</dbReference>
<dbReference type="OrthoDB" id="6065816at2759"/>
<keyword evidence="3" id="KW-1185">Reference proteome</keyword>
<name>A0A8B6EH06_MYTGA</name>
<dbReference type="Proteomes" id="UP000596742">
    <property type="component" value="Unassembled WGS sequence"/>
</dbReference>
<evidence type="ECO:0000259" key="1">
    <source>
        <dbReference type="Pfam" id="PF20266"/>
    </source>
</evidence>
<evidence type="ECO:0000313" key="2">
    <source>
        <dbReference type="EMBL" id="VDI34498.1"/>
    </source>
</evidence>
<evidence type="ECO:0000313" key="3">
    <source>
        <dbReference type="Proteomes" id="UP000596742"/>
    </source>
</evidence>
<accession>A0A8B6EH06</accession>
<dbReference type="InterPro" id="IPR043519">
    <property type="entry name" value="NT_sf"/>
</dbReference>
<dbReference type="Pfam" id="PF20266">
    <property type="entry name" value="Mab-21_C"/>
    <property type="match status" value="1"/>
</dbReference>
<dbReference type="AlphaFoldDB" id="A0A8B6EH06"/>
<proteinExistence type="predicted"/>
<dbReference type="InterPro" id="IPR024810">
    <property type="entry name" value="MAB21L/cGLR"/>
</dbReference>
<gene>
    <name evidence="2" type="ORF">MGAL_10B080103</name>
</gene>
<dbReference type="EMBL" id="UYJE01005151">
    <property type="protein sequence ID" value="VDI34498.1"/>
    <property type="molecule type" value="Genomic_DNA"/>
</dbReference>
<reference evidence="2" key="1">
    <citation type="submission" date="2018-11" db="EMBL/GenBank/DDBJ databases">
        <authorList>
            <person name="Alioto T."/>
            <person name="Alioto T."/>
        </authorList>
    </citation>
    <scope>NUCLEOTIDE SEQUENCE</scope>
</reference>
<feature type="domain" description="Mab-21-like HhH/H2TH-like" evidence="1">
    <location>
        <begin position="273"/>
        <end position="358"/>
    </location>
</feature>
<protein>
    <recommendedName>
        <fullName evidence="1">Mab-21-like HhH/H2TH-like domain-containing protein</fullName>
    </recommendedName>
</protein>
<comment type="caution">
    <text evidence="2">The sequence shown here is derived from an EMBL/GenBank/DDBJ whole genome shotgun (WGS) entry which is preliminary data.</text>
</comment>
<sequence length="679" mass="78629">MYECNLQFNDTFVKTYKCFIDHLNWIDSREKRLYEFLVQIVGSEIDIRKRQRLYIIQDRIVNSSGSTAKTQIFSGSLAEGLNLPGSDMDVMFVRNNYKVIHNPKNIKISKHRDSLYVIETDIDHPGFARLRMLSAGNGVSPQEQCGRCPPGTCTSTQFYLPVNNFLDLYMKSFLYMKKIIHGPCISDEQQTFDIAYCIRSKYFPKNAFPWASRHRRQWPPSYVIDRIKNCGCLLVPIGPKTGSDNHLWRISFSVAEKILVHSFSFTQLLCYGLLKLTLKRTINTHNSVKGLLCSYFLKTALFWVSEEVDIDKFQLSKIYHCFSLCLKIIIAWVKKCYCPNYFIPEQNMFLGKIDQSNNTILLCILESIQCGGVDGLIQHLFLHDNDHHCLLSTKSESSFILLDFLLYRNMTYMIDTIQSELLSYFKALSCIEYLLNSQLSSFIIDACKFYNDNISRKIVQLLPLPNAIGYKYNIRKCYHKYFERTIKTDAVSGWLLYASFYCVIGQFSGSLKITDYVLSKYSPDLMLINSTCVNMVRFRNIYKHNVDSSMTLHERLQKATAQYVNYMKQSSLAPEELRLEVEFDEISIIPNVIAHCLRFLCYHHLGDISNRQQALHDLYESVKNNIIETPNTVSNELTILGVCFEISGDKDMAYQCYDEALQCDEYVCPSAEIKKIKTL</sequence>
<organism evidence="2 3">
    <name type="scientific">Mytilus galloprovincialis</name>
    <name type="common">Mediterranean mussel</name>
    <dbReference type="NCBI Taxonomy" id="29158"/>
    <lineage>
        <taxon>Eukaryota</taxon>
        <taxon>Metazoa</taxon>
        <taxon>Spiralia</taxon>
        <taxon>Lophotrochozoa</taxon>
        <taxon>Mollusca</taxon>
        <taxon>Bivalvia</taxon>
        <taxon>Autobranchia</taxon>
        <taxon>Pteriomorphia</taxon>
        <taxon>Mytilida</taxon>
        <taxon>Mytiloidea</taxon>
        <taxon>Mytilidae</taxon>
        <taxon>Mytilinae</taxon>
        <taxon>Mytilus</taxon>
    </lineage>
</organism>
<dbReference type="Gene3D" id="1.10.1410.40">
    <property type="match status" value="1"/>
</dbReference>